<keyword evidence="3" id="KW-1185">Reference proteome</keyword>
<feature type="transmembrane region" description="Helical" evidence="1">
    <location>
        <begin position="91"/>
        <end position="111"/>
    </location>
</feature>
<feature type="transmembrane region" description="Helical" evidence="1">
    <location>
        <begin position="61"/>
        <end position="79"/>
    </location>
</feature>
<dbReference type="Proteomes" id="UP001629244">
    <property type="component" value="Unassembled WGS sequence"/>
</dbReference>
<protein>
    <recommendedName>
        <fullName evidence="4">VanZ like family protein</fullName>
    </recommendedName>
</protein>
<gene>
    <name evidence="2" type="ORF">ABS767_15030</name>
</gene>
<comment type="caution">
    <text evidence="2">The sequence shown here is derived from an EMBL/GenBank/DDBJ whole genome shotgun (WGS) entry which is preliminary data.</text>
</comment>
<evidence type="ECO:0000256" key="1">
    <source>
        <dbReference type="SAM" id="Phobius"/>
    </source>
</evidence>
<evidence type="ECO:0000313" key="2">
    <source>
        <dbReference type="EMBL" id="MFL9842282.1"/>
    </source>
</evidence>
<dbReference type="EMBL" id="JBELQC010000003">
    <property type="protein sequence ID" value="MFL9842282.1"/>
    <property type="molecule type" value="Genomic_DNA"/>
</dbReference>
<reference evidence="2 3" key="1">
    <citation type="submission" date="2024-06" db="EMBL/GenBank/DDBJ databases">
        <authorList>
            <person name="Kaempfer P."/>
            <person name="Viver T."/>
        </authorList>
    </citation>
    <scope>NUCLEOTIDE SEQUENCE [LARGE SCALE GENOMIC DNA]</scope>
    <source>
        <strain evidence="2 3">ST-64</strain>
    </source>
</reference>
<evidence type="ECO:0000313" key="3">
    <source>
        <dbReference type="Proteomes" id="UP001629244"/>
    </source>
</evidence>
<sequence>MIHRVLVLACWAAALLALVMASLPHPPELWTRPDDATQHFVAFVVITLLARLAYPRARMLTLLIAIAAFGGLIELVQAIPALGRDCSLDDWMVDIAATAITLVLLEPIQIARERREAQRPSK</sequence>
<keyword evidence="1" id="KW-0472">Membrane</keyword>
<name>A0ABW8YRQ3_9SPHN</name>
<keyword evidence="1" id="KW-0812">Transmembrane</keyword>
<dbReference type="RefSeq" id="WP_408079808.1">
    <property type="nucleotide sequence ID" value="NZ_JBELQC010000003.1"/>
</dbReference>
<proteinExistence type="predicted"/>
<feature type="transmembrane region" description="Helical" evidence="1">
    <location>
        <begin position="37"/>
        <end position="54"/>
    </location>
</feature>
<keyword evidence="1" id="KW-1133">Transmembrane helix</keyword>
<organism evidence="2 3">
    <name type="scientific">Sphingomonas plantiphila</name>
    <dbReference type="NCBI Taxonomy" id="3163295"/>
    <lineage>
        <taxon>Bacteria</taxon>
        <taxon>Pseudomonadati</taxon>
        <taxon>Pseudomonadota</taxon>
        <taxon>Alphaproteobacteria</taxon>
        <taxon>Sphingomonadales</taxon>
        <taxon>Sphingomonadaceae</taxon>
        <taxon>Sphingomonas</taxon>
    </lineage>
</organism>
<evidence type="ECO:0008006" key="4">
    <source>
        <dbReference type="Google" id="ProtNLM"/>
    </source>
</evidence>
<accession>A0ABW8YRQ3</accession>